<dbReference type="GO" id="GO:0004252">
    <property type="term" value="F:serine-type endopeptidase activity"/>
    <property type="evidence" value="ECO:0007669"/>
    <property type="project" value="TreeGrafter"/>
</dbReference>
<evidence type="ECO:0000256" key="5">
    <source>
        <dbReference type="ARBA" id="ARBA00022801"/>
    </source>
</evidence>
<feature type="region of interest" description="Disordered" evidence="11">
    <location>
        <begin position="227"/>
        <end position="260"/>
    </location>
</feature>
<feature type="compositionally biased region" description="Pro residues" evidence="11">
    <location>
        <begin position="240"/>
        <end position="252"/>
    </location>
</feature>
<dbReference type="Pfam" id="PF00326">
    <property type="entry name" value="Peptidase_S9"/>
    <property type="match status" value="1"/>
</dbReference>
<dbReference type="Gene3D" id="2.120.10.30">
    <property type="entry name" value="TolB, C-terminal domain"/>
    <property type="match status" value="1"/>
</dbReference>
<dbReference type="EMBL" id="LHPF02000005">
    <property type="protein sequence ID" value="PSC74302.1"/>
    <property type="molecule type" value="Genomic_DNA"/>
</dbReference>
<dbReference type="GO" id="GO:0006508">
    <property type="term" value="P:proteolysis"/>
    <property type="evidence" value="ECO:0007669"/>
    <property type="project" value="UniProtKB-KW"/>
</dbReference>
<proteinExistence type="inferred from homology"/>
<evidence type="ECO:0000259" key="12">
    <source>
        <dbReference type="Pfam" id="PF00326"/>
    </source>
</evidence>
<dbReference type="SUPFAM" id="SSF82171">
    <property type="entry name" value="DPP6 N-terminal domain-like"/>
    <property type="match status" value="1"/>
</dbReference>
<dbReference type="InterPro" id="IPR029058">
    <property type="entry name" value="AB_hydrolase_fold"/>
</dbReference>
<keyword evidence="7" id="KW-0809">Transit peptide</keyword>
<dbReference type="FunFam" id="3.40.50.1820:FF:000049">
    <property type="entry name" value="probable glutamyl endopeptidase, chloroplastic"/>
    <property type="match status" value="1"/>
</dbReference>
<dbReference type="InterPro" id="IPR001375">
    <property type="entry name" value="Peptidase_S9_cat"/>
</dbReference>
<evidence type="ECO:0000256" key="1">
    <source>
        <dbReference type="ARBA" id="ARBA00004470"/>
    </source>
</evidence>
<dbReference type="AlphaFoldDB" id="A0A2P6VJN4"/>
<dbReference type="InterPro" id="IPR011042">
    <property type="entry name" value="6-blade_b-propeller_TolB-like"/>
</dbReference>
<evidence type="ECO:0000256" key="7">
    <source>
        <dbReference type="ARBA" id="ARBA00022946"/>
    </source>
</evidence>
<keyword evidence="5" id="KW-0378">Hydrolase</keyword>
<evidence type="ECO:0000256" key="8">
    <source>
        <dbReference type="ARBA" id="ARBA00054431"/>
    </source>
</evidence>
<name>A0A2P6VJN4_9CHLO</name>
<accession>A0A2P6VJN4</accession>
<evidence type="ECO:0000313" key="14">
    <source>
        <dbReference type="Proteomes" id="UP000239649"/>
    </source>
</evidence>
<evidence type="ECO:0000256" key="6">
    <source>
        <dbReference type="ARBA" id="ARBA00022825"/>
    </source>
</evidence>
<comment type="caution">
    <text evidence="13">The sequence shown here is derived from an EMBL/GenBank/DDBJ whole genome shotgun (WGS) entry which is preliminary data.</text>
</comment>
<dbReference type="STRING" id="554055.A0A2P6VJN4"/>
<feature type="compositionally biased region" description="Low complexity" evidence="11">
    <location>
        <begin position="227"/>
        <end position="239"/>
    </location>
</feature>
<dbReference type="PANTHER" id="PTHR42776:SF28">
    <property type="entry name" value="GLUTAMYL ENDOPEPTIDASE, CHLOROPLASTIC-RELATED"/>
    <property type="match status" value="1"/>
</dbReference>
<dbReference type="SUPFAM" id="SSF53474">
    <property type="entry name" value="alpha/beta-Hydrolases"/>
    <property type="match status" value="1"/>
</dbReference>
<keyword evidence="4" id="KW-0645">Protease</keyword>
<comment type="subcellular location">
    <subcellularLocation>
        <location evidence="1">Plastid</location>
        <location evidence="1">Chloroplast stroma</location>
    </subcellularLocation>
</comment>
<evidence type="ECO:0000256" key="4">
    <source>
        <dbReference type="ARBA" id="ARBA00022670"/>
    </source>
</evidence>
<keyword evidence="6" id="KW-0720">Serine protease</keyword>
<evidence type="ECO:0000256" key="11">
    <source>
        <dbReference type="SAM" id="MobiDB-lite"/>
    </source>
</evidence>
<protein>
    <recommendedName>
        <fullName evidence="10">Probable glutamyl endopeptidase, chloroplastic</fullName>
    </recommendedName>
</protein>
<dbReference type="GO" id="GO:0009570">
    <property type="term" value="C:chloroplast stroma"/>
    <property type="evidence" value="ECO:0007669"/>
    <property type="project" value="UniProtKB-SubCell"/>
</dbReference>
<evidence type="ECO:0000256" key="9">
    <source>
        <dbReference type="ARBA" id="ARBA00060950"/>
    </source>
</evidence>
<evidence type="ECO:0000313" key="13">
    <source>
        <dbReference type="EMBL" id="PSC74302.1"/>
    </source>
</evidence>
<feature type="region of interest" description="Disordered" evidence="11">
    <location>
        <begin position="440"/>
        <end position="461"/>
    </location>
</feature>
<gene>
    <name evidence="13" type="ORF">C2E20_2756</name>
</gene>
<dbReference type="ESTHER" id="9chlo-a0a2p6vjn4">
    <property type="family name" value="Glutamyl_Peptidase_S9"/>
</dbReference>
<evidence type="ECO:0000256" key="10">
    <source>
        <dbReference type="ARBA" id="ARBA00073000"/>
    </source>
</evidence>
<dbReference type="OrthoDB" id="43744at2759"/>
<reference evidence="13 14" key="1">
    <citation type="journal article" date="2018" name="Plant J.">
        <title>Genome sequences of Chlorella sorokiniana UTEX 1602 and Micractinium conductrix SAG 241.80: implications to maltose excretion by a green alga.</title>
        <authorList>
            <person name="Arriola M.B."/>
            <person name="Velmurugan N."/>
            <person name="Zhang Y."/>
            <person name="Plunkett M.H."/>
            <person name="Hondzo H."/>
            <person name="Barney B.M."/>
        </authorList>
    </citation>
    <scope>NUCLEOTIDE SEQUENCE [LARGE SCALE GENOMIC DNA]</scope>
    <source>
        <strain evidence="13 14">SAG 241.80</strain>
    </source>
</reference>
<feature type="domain" description="Peptidase S9 prolyl oligopeptidase catalytic" evidence="12">
    <location>
        <begin position="908"/>
        <end position="1065"/>
    </location>
</feature>
<comment type="similarity">
    <text evidence="9">Belongs to the peptidase S9D family.</text>
</comment>
<keyword evidence="14" id="KW-1185">Reference proteome</keyword>
<dbReference type="Proteomes" id="UP000239649">
    <property type="component" value="Unassembled WGS sequence"/>
</dbReference>
<evidence type="ECO:0000256" key="3">
    <source>
        <dbReference type="ARBA" id="ARBA00022640"/>
    </source>
</evidence>
<comment type="function">
    <text evidence="8">Serine-type protease active in vitro against the LHCII N-terminal. Cleaves its substrate on the carboxy-side of Glu residues.</text>
</comment>
<keyword evidence="3" id="KW-0934">Plastid</keyword>
<evidence type="ECO:0000256" key="2">
    <source>
        <dbReference type="ARBA" id="ARBA00022528"/>
    </source>
</evidence>
<organism evidence="13 14">
    <name type="scientific">Micractinium conductrix</name>
    <dbReference type="NCBI Taxonomy" id="554055"/>
    <lineage>
        <taxon>Eukaryota</taxon>
        <taxon>Viridiplantae</taxon>
        <taxon>Chlorophyta</taxon>
        <taxon>core chlorophytes</taxon>
        <taxon>Trebouxiophyceae</taxon>
        <taxon>Chlorellales</taxon>
        <taxon>Chlorellaceae</taxon>
        <taxon>Chlorella clade</taxon>
        <taxon>Micractinium</taxon>
    </lineage>
</organism>
<dbReference type="Gene3D" id="3.40.50.1820">
    <property type="entry name" value="alpha/beta hydrolase"/>
    <property type="match status" value="1"/>
</dbReference>
<sequence length="1078" mass="117895">MAAAAAVKQQLEDNWSNSRQHNVFPLAQIDYIMRRKRAQQGLTVTQAPAASGRLTCRVVGVAEQTGKYHLRCNTGLLKGTYGGGEVLRPAPAESAAELNFAADADSSEAPLVTLTAAVNAELLVTAGGKRRRTALSLKRGTFSRSLPVEAAMEMRTVAAAQRCAQLGGAVARAARAAAAAAGPAQSLPLATLRPYRAMLPGSPQHQRAAARLGRLLSSLSPRTVASAAAGESVGAGTTAAPPPPAAAPPKQQPPLASGYRLPPKEIADIVDTPPEPLLSFSPNRELVMQLARPPGNPPISELARPELKLAGLRIDPETFSRSRMSYYTGITYGAFTDDLVMPLKADDSHSIKGIPDGYWLNYVTWSPNSKVIAFTLRSAGGDADPPRLPLELWVADMATGQARRLMEHSLNSTFEDYDWVDEDTIVAAILPEGLGPAPRRPITPLGPKIEDNRSGRKSQARTYPDLLQGPYDEQLFDYYCQSQLVTVKVSTGEVQHIGPTRLYTATSSSPDGRYLLVSWLERPYSYSLPCGRFPKRVELWTRDGEFVREVAALPLAEDIPVAFDSCRKGPRGIEWRDDKPAEMAWMECQDVGDPAVQVSPRDVMYVLEADAAAAGAAPRPIAGTDTRCRGVSWGTGQFALLYEAEWKNRRSITWVIAPDEEGSEKVVLFDRCYEDAYTDPGSPASRRTKWGTYVLALVDGERKLLMQGSGASPEGNQPFLDLLQVDTKESRRIWQSSPPHYEYTSSILSDLDTDKPISLDSLRVLASRESVTEPPQFYIKSFSADGAQHEERRISSFPHPYPSLRDLQKEIVKYKRSDGLELNGTLYLPPGYDAERDGPLPTLLWAYPREYKNKEAAGQLRKSPHTFPGIGSTSPLLFLARKYAVLDGPGFPIVAEGDEQPNDTYVKQLTDCARAAVQMLQQRGIADPSRIAVGGHSYGAFMTANLLAHAGDLFACGIARSGAFNRTLTPFGFQAEERTFWEAPETYHNMSPFTHADKIKKPLLLIHGEADNNTGTFPMQSERFYQALKGHGGTSRLVLLPHESHGYAARESIMHTLHEMDGWISLWCAGAQPSTDEE</sequence>
<dbReference type="PANTHER" id="PTHR42776">
    <property type="entry name" value="SERINE PEPTIDASE S9 FAMILY MEMBER"/>
    <property type="match status" value="1"/>
</dbReference>
<keyword evidence="2" id="KW-0150">Chloroplast</keyword>